<feature type="repeat" description="WD" evidence="3">
    <location>
        <begin position="788"/>
        <end position="829"/>
    </location>
</feature>
<dbReference type="InterPro" id="IPR056884">
    <property type="entry name" value="NPHP3-like_N"/>
</dbReference>
<dbReference type="InterPro" id="IPR019775">
    <property type="entry name" value="WD40_repeat_CS"/>
</dbReference>
<keyword evidence="2" id="KW-0677">Repeat</keyword>
<dbReference type="CDD" id="cd00200">
    <property type="entry name" value="WD40"/>
    <property type="match status" value="2"/>
</dbReference>
<feature type="repeat" description="WD" evidence="3">
    <location>
        <begin position="701"/>
        <end position="742"/>
    </location>
</feature>
<keyword evidence="1 3" id="KW-0853">WD repeat</keyword>
<feature type="repeat" description="WD" evidence="3">
    <location>
        <begin position="996"/>
        <end position="1027"/>
    </location>
</feature>
<dbReference type="InterPro" id="IPR036322">
    <property type="entry name" value="WD40_repeat_dom_sf"/>
</dbReference>
<dbReference type="PRINTS" id="PR00320">
    <property type="entry name" value="GPROTEINBRPT"/>
</dbReference>
<proteinExistence type="predicted"/>
<feature type="repeat" description="WD" evidence="3">
    <location>
        <begin position="943"/>
        <end position="984"/>
    </location>
</feature>
<dbReference type="Pfam" id="PF00400">
    <property type="entry name" value="WD40"/>
    <property type="match status" value="12"/>
</dbReference>
<dbReference type="PROSITE" id="PS50082">
    <property type="entry name" value="WD_REPEATS_2"/>
    <property type="match status" value="13"/>
</dbReference>
<dbReference type="InterPro" id="IPR015943">
    <property type="entry name" value="WD40/YVTN_repeat-like_dom_sf"/>
</dbReference>
<dbReference type="SUPFAM" id="SSF50978">
    <property type="entry name" value="WD40 repeat-like"/>
    <property type="match status" value="2"/>
</dbReference>
<feature type="repeat" description="WD" evidence="3">
    <location>
        <begin position="615"/>
        <end position="656"/>
    </location>
</feature>
<dbReference type="InterPro" id="IPR020472">
    <property type="entry name" value="WD40_PAC1"/>
</dbReference>
<feature type="repeat" description="WD" evidence="3">
    <location>
        <begin position="658"/>
        <end position="699"/>
    </location>
</feature>
<dbReference type="PROSITE" id="PS50294">
    <property type="entry name" value="WD_REPEATS_REGION"/>
    <property type="match status" value="11"/>
</dbReference>
<evidence type="ECO:0000256" key="1">
    <source>
        <dbReference type="ARBA" id="ARBA00022574"/>
    </source>
</evidence>
<feature type="repeat" description="WD" evidence="3">
    <location>
        <begin position="831"/>
        <end position="867"/>
    </location>
</feature>
<organism evidence="5 6">
    <name type="scientific">Rhizoctonia solani</name>
    <dbReference type="NCBI Taxonomy" id="456999"/>
    <lineage>
        <taxon>Eukaryota</taxon>
        <taxon>Fungi</taxon>
        <taxon>Dikarya</taxon>
        <taxon>Basidiomycota</taxon>
        <taxon>Agaricomycotina</taxon>
        <taxon>Agaricomycetes</taxon>
        <taxon>Cantharellales</taxon>
        <taxon>Ceratobasidiaceae</taxon>
        <taxon>Rhizoctonia</taxon>
    </lineage>
</organism>
<dbReference type="SMART" id="SM00320">
    <property type="entry name" value="WD40"/>
    <property type="match status" value="13"/>
</dbReference>
<feature type="repeat" description="WD" evidence="3">
    <location>
        <begin position="493"/>
        <end position="527"/>
    </location>
</feature>
<dbReference type="Pfam" id="PF24883">
    <property type="entry name" value="NPHP3_N"/>
    <property type="match status" value="1"/>
</dbReference>
<dbReference type="Gene3D" id="2.130.10.10">
    <property type="entry name" value="YVTN repeat-like/Quinoprotein amine dehydrogenase"/>
    <property type="match status" value="6"/>
</dbReference>
<sequence>MGLQRYQLGRFSNPYRKELCEVLRNNRDISKREIPIQFEKLIARPLSKVKDAIPDDVVIVIDALDECSDPRDTQQVLDLLLSHATSLPVKFFVTSRPEPGISNKVQSLGEASPLVLQLHKVEASLVQADIQTYLEREVRPIKAQPEDIKQLTARAGCLFIYAATVVRYIEPQNRAANHRNRLATIISAHPGIEGDTYEELDKLYSSILSQALEYVKGEERELLRLSLRTIIGAREPLTISTLAEMTNNESEEAVRLALSPLHSVLRVSDDTKVISTLHASFPEFMLSAERSKEFHCDMPKQNMYMAAQCFSIMKRRFQFNICNLETSSRFDKEISDLETRLDEAISPGLFYACRYWASHLCGSEFFMRVIDMLDEFLCHRLLFWMEVLNLKGWIGQAPEVLLQVFNSLPTDDYSISDLQAMIQDSRNFVTIYATNPTSNSTPHICLSALPFAPTNNRVREVYWPRTKGLVTIERTGVNDGGNVLLATWATGPVNGMALSKDGKRIASVADDGIIGIWDTSEGRRVLGPLKRHRKVVCSVVFSPNGNKLASGSSDSTIYISSAYTGDILVGPLRGHTASISFLSYTTNGSYLASASEDQTVRIWNPFTGVQTGTVLRGHQDCVMCVLFSSGGDRLFSCSNDRTIRIWDWRLGKTIFQLTDGHTSCIDCIALSPDEAYIASSSRDCTVHIWCVQSRQTVLGPLKGHTDRVKSVAYSPDGKRIVSGAFDRTIRVWSSETGDLIAGPFTGHGGEVYSVMFSIDGKHILSCSEDKTICIWDASYSTSETDPEMGVYFSSIVSVAFSPDGNRAVSGCTNGTIFVWDIHTGSLILGPLRDGTSWVSSVAYTPDGGYILSLSDDCRVHTWDAQTGLLLGHPLTDHHRWTLSVAISPDSKLIASGSQDCSVRLWELRTGTAVGKPLVKHTGWVQSVDFSPDGSRVVFGSDDATGHAHKVTVAKFTPDGQKIVSFSVEEKFLLWDATTGGVPSNLWQGESTWHWDVSLSADGAMFASKSENDTIGLWDIHTGSSLAPRLQGHTEGVFSVEFSPDSKHVISGSWDGTIRIWNVESAKNLKGKENNKWVVNDDGWMTDSESKPVLWIPVDLRDRLPIAPCSLIAGPQQSIRVNPDGIIFGGHWGDCYIPSADSQTPNI</sequence>
<evidence type="ECO:0000259" key="4">
    <source>
        <dbReference type="Pfam" id="PF24883"/>
    </source>
</evidence>
<dbReference type="EMBL" id="CAJMWS010000002">
    <property type="protein sequence ID" value="CAE6335346.1"/>
    <property type="molecule type" value="Genomic_DNA"/>
</dbReference>
<feature type="repeat" description="WD" evidence="3">
    <location>
        <begin position="529"/>
        <end position="559"/>
    </location>
</feature>
<dbReference type="SUPFAM" id="SSF50998">
    <property type="entry name" value="Quinoprotein alcohol dehydrogenase-like"/>
    <property type="match status" value="1"/>
</dbReference>
<feature type="repeat" description="WD" evidence="3">
    <location>
        <begin position="1029"/>
        <end position="1070"/>
    </location>
</feature>
<evidence type="ECO:0000256" key="2">
    <source>
        <dbReference type="ARBA" id="ARBA00022737"/>
    </source>
</evidence>
<dbReference type="Proteomes" id="UP000663846">
    <property type="component" value="Unassembled WGS sequence"/>
</dbReference>
<comment type="caution">
    <text evidence="5">The sequence shown here is derived from an EMBL/GenBank/DDBJ whole genome shotgun (WGS) entry which is preliminary data.</text>
</comment>
<protein>
    <recommendedName>
        <fullName evidence="4">Nephrocystin 3-like N-terminal domain-containing protein</fullName>
    </recommendedName>
</protein>
<evidence type="ECO:0000313" key="5">
    <source>
        <dbReference type="EMBL" id="CAE6335346.1"/>
    </source>
</evidence>
<dbReference type="InterPro" id="IPR001680">
    <property type="entry name" value="WD40_rpt"/>
</dbReference>
<gene>
    <name evidence="5" type="ORF">RDB_LOCUS63</name>
</gene>
<feature type="domain" description="Nephrocystin 3-like N-terminal" evidence="4">
    <location>
        <begin position="6"/>
        <end position="96"/>
    </location>
</feature>
<evidence type="ECO:0000256" key="3">
    <source>
        <dbReference type="PROSITE-ProRule" id="PRU00221"/>
    </source>
</evidence>
<feature type="repeat" description="WD" evidence="3">
    <location>
        <begin position="874"/>
        <end position="915"/>
    </location>
</feature>
<evidence type="ECO:0000313" key="6">
    <source>
        <dbReference type="Proteomes" id="UP000663846"/>
    </source>
</evidence>
<dbReference type="PANTHER" id="PTHR19848">
    <property type="entry name" value="WD40 REPEAT PROTEIN"/>
    <property type="match status" value="1"/>
</dbReference>
<feature type="repeat" description="WD" evidence="3">
    <location>
        <begin position="572"/>
        <end position="604"/>
    </location>
</feature>
<dbReference type="PROSITE" id="PS00678">
    <property type="entry name" value="WD_REPEATS_1"/>
    <property type="match status" value="5"/>
</dbReference>
<feature type="repeat" description="WD" evidence="3">
    <location>
        <begin position="744"/>
        <end position="785"/>
    </location>
</feature>
<dbReference type="InterPro" id="IPR011047">
    <property type="entry name" value="Quinoprotein_ADH-like_sf"/>
</dbReference>
<dbReference type="PANTHER" id="PTHR19848:SF8">
    <property type="entry name" value="F-BOX AND WD REPEAT DOMAIN CONTAINING 7"/>
    <property type="match status" value="1"/>
</dbReference>
<reference evidence="5" key="1">
    <citation type="submission" date="2021-01" db="EMBL/GenBank/DDBJ databases">
        <authorList>
            <person name="Kaushik A."/>
        </authorList>
    </citation>
    <scope>NUCLEOTIDE SEQUENCE</scope>
    <source>
        <strain evidence="5">AG1-1C</strain>
    </source>
</reference>
<accession>A0A8H2ZVZ2</accession>
<dbReference type="AlphaFoldDB" id="A0A8H2ZVZ2"/>
<name>A0A8H2ZVZ2_9AGAM</name>